<sequence>MHLCWLLLSYAIAVCCVNLVWVISKEVRRLSINAAHAAGENPPKRKFLPVSLTDTIYFHPPASITSGSPNFSLPIPGRIPFMMQGVPQFNGGFLDTGTAGVSRLAAVRPFMNLNFGESANNSASGSRAQPVIQDFAESLVPSSQDPLPDGGFF</sequence>
<accession>A0ABD1ZMM6</accession>
<organism evidence="2 3">
    <name type="scientific">Riccia fluitans</name>
    <dbReference type="NCBI Taxonomy" id="41844"/>
    <lineage>
        <taxon>Eukaryota</taxon>
        <taxon>Viridiplantae</taxon>
        <taxon>Streptophyta</taxon>
        <taxon>Embryophyta</taxon>
        <taxon>Marchantiophyta</taxon>
        <taxon>Marchantiopsida</taxon>
        <taxon>Marchantiidae</taxon>
        <taxon>Marchantiales</taxon>
        <taxon>Ricciaceae</taxon>
        <taxon>Riccia</taxon>
    </lineage>
</organism>
<evidence type="ECO:0000256" key="1">
    <source>
        <dbReference type="SAM" id="Phobius"/>
    </source>
</evidence>
<keyword evidence="1" id="KW-1133">Transmembrane helix</keyword>
<gene>
    <name evidence="2" type="ORF">R1flu_020836</name>
</gene>
<keyword evidence="1" id="KW-0472">Membrane</keyword>
<dbReference type="AlphaFoldDB" id="A0ABD1ZMM6"/>
<keyword evidence="1" id="KW-0812">Transmembrane</keyword>
<name>A0ABD1ZMM6_9MARC</name>
<dbReference type="Proteomes" id="UP001605036">
    <property type="component" value="Unassembled WGS sequence"/>
</dbReference>
<proteinExistence type="predicted"/>
<reference evidence="2 3" key="1">
    <citation type="submission" date="2024-09" db="EMBL/GenBank/DDBJ databases">
        <title>Chromosome-scale assembly of Riccia fluitans.</title>
        <authorList>
            <person name="Paukszto L."/>
            <person name="Sawicki J."/>
            <person name="Karawczyk K."/>
            <person name="Piernik-Szablinska J."/>
            <person name="Szczecinska M."/>
            <person name="Mazdziarz M."/>
        </authorList>
    </citation>
    <scope>NUCLEOTIDE SEQUENCE [LARGE SCALE GENOMIC DNA]</scope>
    <source>
        <strain evidence="2">Rf_01</strain>
        <tissue evidence="2">Aerial parts of the thallus</tissue>
    </source>
</reference>
<comment type="caution">
    <text evidence="2">The sequence shown here is derived from an EMBL/GenBank/DDBJ whole genome shotgun (WGS) entry which is preliminary data.</text>
</comment>
<evidence type="ECO:0000313" key="2">
    <source>
        <dbReference type="EMBL" id="KAL2652708.1"/>
    </source>
</evidence>
<dbReference type="EMBL" id="JBHFFA010000001">
    <property type="protein sequence ID" value="KAL2652708.1"/>
    <property type="molecule type" value="Genomic_DNA"/>
</dbReference>
<keyword evidence="3" id="KW-1185">Reference proteome</keyword>
<evidence type="ECO:0000313" key="3">
    <source>
        <dbReference type="Proteomes" id="UP001605036"/>
    </source>
</evidence>
<feature type="transmembrane region" description="Helical" evidence="1">
    <location>
        <begin position="6"/>
        <end position="23"/>
    </location>
</feature>
<protein>
    <submittedName>
        <fullName evidence="2">Uncharacterized protein</fullName>
    </submittedName>
</protein>